<dbReference type="HOGENOM" id="CLU_185991_0_0_7"/>
<organism evidence="2 3">
    <name type="scientific">Geotalea uraniireducens (strain Rf4)</name>
    <name type="common">Geobacter uraniireducens</name>
    <dbReference type="NCBI Taxonomy" id="351605"/>
    <lineage>
        <taxon>Bacteria</taxon>
        <taxon>Pseudomonadati</taxon>
        <taxon>Thermodesulfobacteriota</taxon>
        <taxon>Desulfuromonadia</taxon>
        <taxon>Geobacterales</taxon>
        <taxon>Geobacteraceae</taxon>
        <taxon>Geotalea</taxon>
    </lineage>
</organism>
<evidence type="ECO:0000256" key="1">
    <source>
        <dbReference type="SAM" id="MobiDB-lite"/>
    </source>
</evidence>
<dbReference type="EMBL" id="CP000698">
    <property type="protein sequence ID" value="ABQ28481.1"/>
    <property type="molecule type" value="Genomic_DNA"/>
</dbReference>
<dbReference type="Proteomes" id="UP000006695">
    <property type="component" value="Chromosome"/>
</dbReference>
<feature type="region of interest" description="Disordered" evidence="1">
    <location>
        <begin position="58"/>
        <end position="85"/>
    </location>
</feature>
<dbReference type="AlphaFoldDB" id="A5G9L3"/>
<evidence type="ECO:0008006" key="4">
    <source>
        <dbReference type="Google" id="ProtNLM"/>
    </source>
</evidence>
<gene>
    <name evidence="2" type="ordered locus">Gura_4338</name>
</gene>
<proteinExistence type="predicted"/>
<dbReference type="OrthoDB" id="5397290at2"/>
<sequence>MTIKRGNVVSHTVAHEWGVGKVVEVTPLRATIQFSDGIIRKISSSYYATLQPADPASFLPPADSVPVPKARATTKREKKVKQPVV</sequence>
<dbReference type="KEGG" id="gur:Gura_4338"/>
<name>A5G9L3_GEOUR</name>
<evidence type="ECO:0000313" key="3">
    <source>
        <dbReference type="Proteomes" id="UP000006695"/>
    </source>
</evidence>
<evidence type="ECO:0000313" key="2">
    <source>
        <dbReference type="EMBL" id="ABQ28481.1"/>
    </source>
</evidence>
<dbReference type="STRING" id="351605.Gura_4338"/>
<dbReference type="RefSeq" id="WP_011941111.1">
    <property type="nucleotide sequence ID" value="NC_009483.1"/>
</dbReference>
<reference evidence="2 3" key="1">
    <citation type="submission" date="2007-05" db="EMBL/GenBank/DDBJ databases">
        <title>Complete sequence of Geobacter uraniireducens Rf4.</title>
        <authorList>
            <consortium name="US DOE Joint Genome Institute"/>
            <person name="Copeland A."/>
            <person name="Lucas S."/>
            <person name="Lapidus A."/>
            <person name="Barry K."/>
            <person name="Detter J.C."/>
            <person name="Glavina del Rio T."/>
            <person name="Hammon N."/>
            <person name="Israni S."/>
            <person name="Dalin E."/>
            <person name="Tice H."/>
            <person name="Pitluck S."/>
            <person name="Chertkov O."/>
            <person name="Brettin T."/>
            <person name="Bruce D."/>
            <person name="Han C."/>
            <person name="Schmutz J."/>
            <person name="Larimer F."/>
            <person name="Land M."/>
            <person name="Hauser L."/>
            <person name="Kyrpides N."/>
            <person name="Mikhailova N."/>
            <person name="Shelobolina E."/>
            <person name="Aklujkar M."/>
            <person name="Lovley D."/>
            <person name="Richardson P."/>
        </authorList>
    </citation>
    <scope>NUCLEOTIDE SEQUENCE [LARGE SCALE GENOMIC DNA]</scope>
    <source>
        <strain evidence="2 3">Rf4</strain>
    </source>
</reference>
<protein>
    <recommendedName>
        <fullName evidence="4">DUF3553 domain-containing protein</fullName>
    </recommendedName>
</protein>
<accession>A5G9L3</accession>
<feature type="compositionally biased region" description="Basic residues" evidence="1">
    <location>
        <begin position="72"/>
        <end position="85"/>
    </location>
</feature>
<keyword evidence="3" id="KW-1185">Reference proteome</keyword>